<protein>
    <submittedName>
        <fullName evidence="1">Uncharacterized protein</fullName>
    </submittedName>
</protein>
<gene>
    <name evidence="1" type="ORF">GCM10010171_35890</name>
</gene>
<proteinExistence type="predicted"/>
<evidence type="ECO:0000313" key="1">
    <source>
        <dbReference type="EMBL" id="GGS37820.1"/>
    </source>
</evidence>
<dbReference type="AlphaFoldDB" id="A0A918GIV9"/>
<sequence>MAWPLRVTSEVNQCQASLARRMREHEPHARSIRTVTDRNRGLSAVPVPIHPIVEGVRRTPWASSSVSARTPATPSVVALVT</sequence>
<dbReference type="Proteomes" id="UP000660680">
    <property type="component" value="Unassembled WGS sequence"/>
</dbReference>
<reference evidence="1" key="2">
    <citation type="submission" date="2020-09" db="EMBL/GenBank/DDBJ databases">
        <authorList>
            <person name="Sun Q."/>
            <person name="Ohkuma M."/>
        </authorList>
    </citation>
    <scope>NUCLEOTIDE SEQUENCE</scope>
    <source>
        <strain evidence="1">JCM 3276</strain>
    </source>
</reference>
<organism evidence="1 2">
    <name type="scientific">Actinokineospora fastidiosa</name>
    <dbReference type="NCBI Taxonomy" id="1816"/>
    <lineage>
        <taxon>Bacteria</taxon>
        <taxon>Bacillati</taxon>
        <taxon>Actinomycetota</taxon>
        <taxon>Actinomycetes</taxon>
        <taxon>Pseudonocardiales</taxon>
        <taxon>Pseudonocardiaceae</taxon>
        <taxon>Actinokineospora</taxon>
    </lineage>
</organism>
<keyword evidence="2" id="KW-1185">Reference proteome</keyword>
<evidence type="ECO:0000313" key="2">
    <source>
        <dbReference type="Proteomes" id="UP000660680"/>
    </source>
</evidence>
<reference evidence="1" key="1">
    <citation type="journal article" date="2014" name="Int. J. Syst. Evol. Microbiol.">
        <title>Complete genome sequence of Corynebacterium casei LMG S-19264T (=DSM 44701T), isolated from a smear-ripened cheese.</title>
        <authorList>
            <consortium name="US DOE Joint Genome Institute (JGI-PGF)"/>
            <person name="Walter F."/>
            <person name="Albersmeier A."/>
            <person name="Kalinowski J."/>
            <person name="Ruckert C."/>
        </authorList>
    </citation>
    <scope>NUCLEOTIDE SEQUENCE</scope>
    <source>
        <strain evidence="1">JCM 3276</strain>
    </source>
</reference>
<accession>A0A918GIV9</accession>
<dbReference type="EMBL" id="BMRB01000002">
    <property type="protein sequence ID" value="GGS37820.1"/>
    <property type="molecule type" value="Genomic_DNA"/>
</dbReference>
<name>A0A918GIV9_9PSEU</name>
<comment type="caution">
    <text evidence="1">The sequence shown here is derived from an EMBL/GenBank/DDBJ whole genome shotgun (WGS) entry which is preliminary data.</text>
</comment>